<protein>
    <recommendedName>
        <fullName evidence="3">DYW domain-containing protein</fullName>
    </recommendedName>
</protein>
<dbReference type="InterPro" id="IPR011990">
    <property type="entry name" value="TPR-like_helical_dom_sf"/>
</dbReference>
<dbReference type="InterPro" id="IPR046849">
    <property type="entry name" value="E2_motif"/>
</dbReference>
<keyword evidence="1" id="KW-0677">Repeat</keyword>
<dbReference type="InterPro" id="IPR046848">
    <property type="entry name" value="E_motif"/>
</dbReference>
<evidence type="ECO:0000259" key="3">
    <source>
        <dbReference type="Pfam" id="PF14432"/>
    </source>
</evidence>
<dbReference type="GO" id="GO:0003723">
    <property type="term" value="F:RNA binding"/>
    <property type="evidence" value="ECO:0007669"/>
    <property type="project" value="InterPro"/>
</dbReference>
<dbReference type="GO" id="GO:0008270">
    <property type="term" value="F:zinc ion binding"/>
    <property type="evidence" value="ECO:0007669"/>
    <property type="project" value="InterPro"/>
</dbReference>
<dbReference type="EMBL" id="JADCNM010000011">
    <property type="protein sequence ID" value="KAG0461862.1"/>
    <property type="molecule type" value="Genomic_DNA"/>
</dbReference>
<organism evidence="4 5">
    <name type="scientific">Vanilla planifolia</name>
    <name type="common">Vanilla</name>
    <dbReference type="NCBI Taxonomy" id="51239"/>
    <lineage>
        <taxon>Eukaryota</taxon>
        <taxon>Viridiplantae</taxon>
        <taxon>Streptophyta</taxon>
        <taxon>Embryophyta</taxon>
        <taxon>Tracheophyta</taxon>
        <taxon>Spermatophyta</taxon>
        <taxon>Magnoliopsida</taxon>
        <taxon>Liliopsida</taxon>
        <taxon>Asparagales</taxon>
        <taxon>Orchidaceae</taxon>
        <taxon>Vanilloideae</taxon>
        <taxon>Vanilleae</taxon>
        <taxon>Vanilla</taxon>
    </lineage>
</organism>
<reference evidence="4 5" key="1">
    <citation type="journal article" date="2020" name="Nat. Food">
        <title>A phased Vanilla planifolia genome enables genetic improvement of flavour and production.</title>
        <authorList>
            <person name="Hasing T."/>
            <person name="Tang H."/>
            <person name="Brym M."/>
            <person name="Khazi F."/>
            <person name="Huang T."/>
            <person name="Chambers A.H."/>
        </authorList>
    </citation>
    <scope>NUCLEOTIDE SEQUENCE [LARGE SCALE GENOMIC DNA]</scope>
    <source>
        <tissue evidence="4">Leaf</tissue>
    </source>
</reference>
<evidence type="ECO:0000313" key="4">
    <source>
        <dbReference type="EMBL" id="KAG0461862.1"/>
    </source>
</evidence>
<dbReference type="PANTHER" id="PTHR47926:SF436">
    <property type="entry name" value="PENTATRICOPEPTIDE REPEAT-CONTAINING PROTEIN ELI1, CHLOROPLASTIC-LIKE ISOFORM X2"/>
    <property type="match status" value="1"/>
</dbReference>
<dbReference type="OrthoDB" id="1688675at2759"/>
<feature type="repeat" description="PPR" evidence="2">
    <location>
        <begin position="84"/>
        <end position="118"/>
    </location>
</feature>
<dbReference type="InterPro" id="IPR032867">
    <property type="entry name" value="DYW_dom"/>
</dbReference>
<dbReference type="PROSITE" id="PS51375">
    <property type="entry name" value="PPR"/>
    <property type="match status" value="2"/>
</dbReference>
<sequence length="672" mass="74994">MEREPRPPFELSCVHYRYLLRSCAKGNAPTVLGLSLHAFFIKTCFPFSVISSNVYTALFHMYAALGPPSSALHAFREIPSYARSRVDWTALISCHVRHALPSRALALFRTMFRGGFIPDEITLLPVFSSAACLLYPSIGALAHALIHKLGLNICASVSNAAMNMYAKCGQMLDAQRIFDEMACPNVISWTVILVGALRWEGILGGRRVFDQMPERSEVSWTVMVGAYVEVGLPREALALLKNMLLCPDSIIRNLSHVSLCSLLSACSQAGDLTMGRLLHTFTLKTNLVNERHILLVNTALIDMYAKGGGICAARTVFDVMRDRGVVTWNAMLSGLSMHGMCAEAVRLFSRMVKDEALQPDDITFVSVLSACSRSGMVDRGRAFFLEMNQIYGLTPRVEHYACMVDLLGRSGHLEEAEALIREMPFSPNEVVLGSLIASCSLHGKLQLSRKLLQELLHVNPSNVEYHVLLSNLYSFHGRRCEAVELRRQLKNGEEKGRPGMSYIEINGQVHRFSAGDKSHPRTQELYTKLDEIARRLRSVGYVPNVTSQLPHSMDDGLMTEEEKEEREQALLSHSEKLAIAFGLISTKNGSPLRIFKNLRICFDCHSAIKLISEIFSREIIVRDRNRFHRFKDGLLPRGLLDMDGSAPILENLDLVQVGVVVEPMLVVGKDYL</sequence>
<dbReference type="Pfam" id="PF13041">
    <property type="entry name" value="PPR_2"/>
    <property type="match status" value="1"/>
</dbReference>
<dbReference type="Pfam" id="PF14432">
    <property type="entry name" value="DYW_deaminase"/>
    <property type="match status" value="1"/>
</dbReference>
<gene>
    <name evidence="4" type="ORF">HPP92_020338</name>
</gene>
<evidence type="ECO:0000256" key="1">
    <source>
        <dbReference type="ARBA" id="ARBA00022737"/>
    </source>
</evidence>
<accession>A0A835Q5S5</accession>
<dbReference type="AlphaFoldDB" id="A0A835Q5S5"/>
<feature type="repeat" description="PPR" evidence="2">
    <location>
        <begin position="324"/>
        <end position="359"/>
    </location>
</feature>
<dbReference type="Pfam" id="PF20431">
    <property type="entry name" value="E_motif"/>
    <property type="match status" value="1"/>
</dbReference>
<feature type="domain" description="DYW" evidence="3">
    <location>
        <begin position="560"/>
        <end position="634"/>
    </location>
</feature>
<evidence type="ECO:0000256" key="2">
    <source>
        <dbReference type="PROSITE-ProRule" id="PRU00708"/>
    </source>
</evidence>
<dbReference type="Pfam" id="PF20430">
    <property type="entry name" value="Eplus_motif"/>
    <property type="match status" value="1"/>
</dbReference>
<dbReference type="PANTHER" id="PTHR47926">
    <property type="entry name" value="PENTATRICOPEPTIDE REPEAT-CONTAINING PROTEIN"/>
    <property type="match status" value="1"/>
</dbReference>
<dbReference type="Gene3D" id="1.25.40.10">
    <property type="entry name" value="Tetratricopeptide repeat domain"/>
    <property type="match status" value="3"/>
</dbReference>
<dbReference type="NCBIfam" id="TIGR00756">
    <property type="entry name" value="PPR"/>
    <property type="match status" value="2"/>
</dbReference>
<dbReference type="FunFam" id="1.25.40.10:FF:000184">
    <property type="entry name" value="Pentatricopeptide repeat-containing protein, chloroplastic"/>
    <property type="match status" value="1"/>
</dbReference>
<proteinExistence type="predicted"/>
<dbReference type="GO" id="GO:0009451">
    <property type="term" value="P:RNA modification"/>
    <property type="evidence" value="ECO:0007669"/>
    <property type="project" value="InterPro"/>
</dbReference>
<dbReference type="InterPro" id="IPR002885">
    <property type="entry name" value="PPR_rpt"/>
</dbReference>
<dbReference type="InterPro" id="IPR046960">
    <property type="entry name" value="PPR_At4g14850-like_plant"/>
</dbReference>
<comment type="caution">
    <text evidence="4">The sequence shown here is derived from an EMBL/GenBank/DDBJ whole genome shotgun (WGS) entry which is preliminary data.</text>
</comment>
<evidence type="ECO:0000313" key="5">
    <source>
        <dbReference type="Proteomes" id="UP000639772"/>
    </source>
</evidence>
<dbReference type="Proteomes" id="UP000639772">
    <property type="component" value="Chromosome 11"/>
</dbReference>
<dbReference type="Pfam" id="PF01535">
    <property type="entry name" value="PPR"/>
    <property type="match status" value="4"/>
</dbReference>
<name>A0A835Q5S5_VANPL</name>